<sequence>MLILLLSGPDWSVEVREVSFLDGRILGAFLVLSLDPTGITQFVALAGVVLALSRFDRHSSEDLGMEDAVRLWTRLEFRVLIQFFLTLVAASAPYRAISWIILHVNEVGWDQQAAASAGTCIILWLLLLLAGPTSTFYGLSEIQRKWRVVDVLHKAGILERAWGYRWGQDLYDSDIQSRVALRIIGNWLAICGLSVACVDALGRLLDPAYQQLSDPQHIRFLILVGVNLGVLGFAGVLVGVGLALLSIKARNEGRAKGSYITRVFALAVPFLFATGTVIAVGMPYLPLLSAILLIGLVQLACIRGLLSDKPLTKQAWNPVRIFVQNLRYLIHRRAHLRSVALQARWRSAIEGLGSREGKKALKEARGWRASQNLRLPFLNS</sequence>
<protein>
    <submittedName>
        <fullName evidence="2">Putative membrane protein</fullName>
    </submittedName>
</protein>
<feature type="transmembrane region" description="Helical" evidence="1">
    <location>
        <begin position="287"/>
        <end position="306"/>
    </location>
</feature>
<feature type="transmembrane region" description="Helical" evidence="1">
    <location>
        <begin position="221"/>
        <end position="247"/>
    </location>
</feature>
<feature type="transmembrane region" description="Helical" evidence="1">
    <location>
        <begin position="259"/>
        <end position="281"/>
    </location>
</feature>
<comment type="caution">
    <text evidence="2">The sequence shown here is derived from an EMBL/GenBank/DDBJ whole genome shotgun (WGS) entry which is preliminary data.</text>
</comment>
<dbReference type="EMBL" id="CAQI01000053">
    <property type="protein sequence ID" value="CCQ47596.1"/>
    <property type="molecule type" value="Genomic_DNA"/>
</dbReference>
<feature type="transmembrane region" description="Helical" evidence="1">
    <location>
        <begin position="114"/>
        <end position="139"/>
    </location>
</feature>
<feature type="transmembrane region" description="Helical" evidence="1">
    <location>
        <begin position="25"/>
        <end position="52"/>
    </location>
</feature>
<dbReference type="AlphaFoldDB" id="A0A024H777"/>
<reference evidence="3" key="1">
    <citation type="journal article" date="2014" name="Genome Announc.">
        <title>Genome Sequence of Arthrobacter siccitolerans 4J27, a Xeroprotectant-Producing Desiccation-Tolerant Microorganism.</title>
        <authorList>
            <person name="Manzanera M."/>
            <person name="Santa-Cruz-Calvo L."/>
            <person name="Vilchez J.I."/>
            <person name="Garcia-Fontana C."/>
            <person name="Silva-Castro G.A."/>
            <person name="Calvo C."/>
            <person name="Gonzalez-Lopez J."/>
        </authorList>
    </citation>
    <scope>NUCLEOTIDE SEQUENCE [LARGE SCALE GENOMIC DNA]</scope>
    <source>
        <strain evidence="3">4J27</strain>
    </source>
</reference>
<keyword evidence="1" id="KW-1133">Transmembrane helix</keyword>
<evidence type="ECO:0000313" key="2">
    <source>
        <dbReference type="EMBL" id="CCQ47596.1"/>
    </source>
</evidence>
<feature type="transmembrane region" description="Helical" evidence="1">
    <location>
        <begin position="179"/>
        <end position="201"/>
    </location>
</feature>
<dbReference type="Proteomes" id="UP000035722">
    <property type="component" value="Unassembled WGS sequence"/>
</dbReference>
<accession>A0A024H777</accession>
<proteinExistence type="predicted"/>
<organism evidence="2 3">
    <name type="scientific">Pseudarthrobacter siccitolerans</name>
    <dbReference type="NCBI Taxonomy" id="861266"/>
    <lineage>
        <taxon>Bacteria</taxon>
        <taxon>Bacillati</taxon>
        <taxon>Actinomycetota</taxon>
        <taxon>Actinomycetes</taxon>
        <taxon>Micrococcales</taxon>
        <taxon>Micrococcaceae</taxon>
        <taxon>Pseudarthrobacter</taxon>
    </lineage>
</organism>
<evidence type="ECO:0000256" key="1">
    <source>
        <dbReference type="SAM" id="Phobius"/>
    </source>
</evidence>
<feature type="transmembrane region" description="Helical" evidence="1">
    <location>
        <begin position="79"/>
        <end position="102"/>
    </location>
</feature>
<gene>
    <name evidence="2" type="ORF">ARTSIC4J27_3588</name>
</gene>
<keyword evidence="1" id="KW-0812">Transmembrane</keyword>
<keyword evidence="3" id="KW-1185">Reference proteome</keyword>
<evidence type="ECO:0000313" key="3">
    <source>
        <dbReference type="Proteomes" id="UP000035722"/>
    </source>
</evidence>
<name>A0A024H777_9MICC</name>
<keyword evidence="1" id="KW-0472">Membrane</keyword>